<protein>
    <submittedName>
        <fullName evidence="1">DUF2470 domain-containing protein</fullName>
    </submittedName>
</protein>
<proteinExistence type="predicted"/>
<accession>A0ACC6QAW9</accession>
<dbReference type="EMBL" id="JBBKAI010000002">
    <property type="protein sequence ID" value="MEJ8655413.1"/>
    <property type="molecule type" value="Genomic_DNA"/>
</dbReference>
<sequence>MTADDACARERGSGAEQVRTVLAAAESLTVVTDTFSCELIGSGLHGVDDDGRVLLHLPADSRLAVEAAVAPRGALAAVLKFTDVAPVAVRDRVRARVTLAGWLTSAGTAPGPCGTAELRMDTAHIALETDAGTTTVGLDELALARPDVLARCEAVMLTHLVDDHGDVVALLTRLIEGRLLQGVIRVWPLAMNRNGLILRLEHAHTHQDVHLPFPSPLREPAEAGDRVQELLAAARACRRGSRLPSRP</sequence>
<dbReference type="Proteomes" id="UP001375539">
    <property type="component" value="Unassembled WGS sequence"/>
</dbReference>
<gene>
    <name evidence="1" type="ORF">WKI58_02530</name>
</gene>
<evidence type="ECO:0000313" key="1">
    <source>
        <dbReference type="EMBL" id="MEJ8655413.1"/>
    </source>
</evidence>
<organism evidence="1 2">
    <name type="scientific">Streptomyces pratisoli</name>
    <dbReference type="NCBI Taxonomy" id="3139917"/>
    <lineage>
        <taxon>Bacteria</taxon>
        <taxon>Bacillati</taxon>
        <taxon>Actinomycetota</taxon>
        <taxon>Actinomycetes</taxon>
        <taxon>Kitasatosporales</taxon>
        <taxon>Streptomycetaceae</taxon>
        <taxon>Streptomyces</taxon>
    </lineage>
</organism>
<evidence type="ECO:0000313" key="2">
    <source>
        <dbReference type="Proteomes" id="UP001375539"/>
    </source>
</evidence>
<name>A0ACC6QAW9_9ACTN</name>
<comment type="caution">
    <text evidence="1">The sequence shown here is derived from an EMBL/GenBank/DDBJ whole genome shotgun (WGS) entry which is preliminary data.</text>
</comment>
<reference evidence="1" key="1">
    <citation type="submission" date="2024-03" db="EMBL/GenBank/DDBJ databases">
        <title>Novel Streptomyces species of biotechnological and ecological value are a feature of Machair soil.</title>
        <authorList>
            <person name="Prole J.R."/>
            <person name="Goodfellow M."/>
            <person name="Allenby N."/>
            <person name="Ward A.C."/>
        </authorList>
    </citation>
    <scope>NUCLEOTIDE SEQUENCE</scope>
    <source>
        <strain evidence="1">MS1.AVA.4</strain>
    </source>
</reference>
<keyword evidence="2" id="KW-1185">Reference proteome</keyword>